<organism evidence="3 4">
    <name type="scientific">Botryotinia fuckeliana (strain BcDW1)</name>
    <name type="common">Noble rot fungus</name>
    <name type="synonym">Botrytis cinerea</name>
    <dbReference type="NCBI Taxonomy" id="1290391"/>
    <lineage>
        <taxon>Eukaryota</taxon>
        <taxon>Fungi</taxon>
        <taxon>Dikarya</taxon>
        <taxon>Ascomycota</taxon>
        <taxon>Pezizomycotina</taxon>
        <taxon>Leotiomycetes</taxon>
        <taxon>Helotiales</taxon>
        <taxon>Sclerotiniaceae</taxon>
        <taxon>Botrytis</taxon>
    </lineage>
</organism>
<keyword evidence="1" id="KW-0862">Zinc</keyword>
<dbReference type="HOGENOM" id="CLU_1011918_0_0_1"/>
<dbReference type="GO" id="GO:0008270">
    <property type="term" value="F:zinc ion binding"/>
    <property type="evidence" value="ECO:0007669"/>
    <property type="project" value="UniProtKB-KW"/>
</dbReference>
<dbReference type="STRING" id="1290391.M7U1J3"/>
<dbReference type="PROSITE" id="PS50157">
    <property type="entry name" value="ZINC_FINGER_C2H2_2"/>
    <property type="match status" value="2"/>
</dbReference>
<keyword evidence="1" id="KW-0479">Metal-binding</keyword>
<feature type="domain" description="C2H2-type" evidence="2">
    <location>
        <begin position="239"/>
        <end position="268"/>
    </location>
</feature>
<dbReference type="Pfam" id="PF00096">
    <property type="entry name" value="zf-C2H2"/>
    <property type="match status" value="2"/>
</dbReference>
<keyword evidence="1" id="KW-0863">Zinc-finger</keyword>
<dbReference type="InterPro" id="IPR013087">
    <property type="entry name" value="Znf_C2H2_type"/>
</dbReference>
<feature type="domain" description="C2H2-type" evidence="2">
    <location>
        <begin position="210"/>
        <end position="239"/>
    </location>
</feature>
<gene>
    <name evidence="3" type="ORF">BcDW1_3938</name>
</gene>
<dbReference type="Gene3D" id="3.30.160.60">
    <property type="entry name" value="Classic Zinc Finger"/>
    <property type="match status" value="1"/>
</dbReference>
<name>M7U1J3_BOTF1</name>
<dbReference type="EMBL" id="KB707829">
    <property type="protein sequence ID" value="EMR87414.1"/>
    <property type="molecule type" value="Genomic_DNA"/>
</dbReference>
<dbReference type="SMART" id="SM00355">
    <property type="entry name" value="ZnF_C2H2"/>
    <property type="match status" value="2"/>
</dbReference>
<reference evidence="4" key="1">
    <citation type="journal article" date="2013" name="Genome Announc.">
        <title>Draft genome sequence of Botrytis cinerea BcDW1, inoculum for noble rot of grape berries.</title>
        <authorList>
            <person name="Blanco-Ulate B."/>
            <person name="Allen G."/>
            <person name="Powell A.L."/>
            <person name="Cantu D."/>
        </authorList>
    </citation>
    <scope>NUCLEOTIDE SEQUENCE [LARGE SCALE GENOMIC DNA]</scope>
    <source>
        <strain evidence="4">BcDW1</strain>
    </source>
</reference>
<proteinExistence type="predicted"/>
<evidence type="ECO:0000313" key="4">
    <source>
        <dbReference type="Proteomes" id="UP000012045"/>
    </source>
</evidence>
<dbReference type="Proteomes" id="UP000012045">
    <property type="component" value="Unassembled WGS sequence"/>
</dbReference>
<dbReference type="PROSITE" id="PS00028">
    <property type="entry name" value="ZINC_FINGER_C2H2_1"/>
    <property type="match status" value="2"/>
</dbReference>
<dbReference type="OrthoDB" id="3513540at2759"/>
<accession>M7U1J3</accession>
<protein>
    <recommendedName>
        <fullName evidence="2">C2H2-type domain-containing protein</fullName>
    </recommendedName>
</protein>
<evidence type="ECO:0000313" key="3">
    <source>
        <dbReference type="EMBL" id="EMR87414.1"/>
    </source>
</evidence>
<evidence type="ECO:0000256" key="1">
    <source>
        <dbReference type="PROSITE-ProRule" id="PRU00042"/>
    </source>
</evidence>
<sequence>MSTTTNEKQPFYGPAQESSVDNFGASLNYPAASCHSFELSPSEVTVDNFGASLNYPATSCYSFANTTEAVLYDNGETFNILNSEDDVRAGQTALLSTEFNHADIPNWNYNSTGDIASTSLDPVTNFQNFTSFEQNTASSNDGYLQGLLDGIDMGINFNWQEMNVLALAPTEQGFISGEIDANTALIGQQATPPAPVIGPFANHVAPAPRFACDSIGCGKTFGRQSDCNRHMKKHGAPEYSCPALGCGREFYRRDKVMDHARRIHQLQL</sequence>
<evidence type="ECO:0000259" key="2">
    <source>
        <dbReference type="PROSITE" id="PS50157"/>
    </source>
</evidence>
<dbReference type="AlphaFoldDB" id="M7U1J3"/>